<dbReference type="PANTHER" id="PTHR30521:SF4">
    <property type="entry name" value="DEFERROCHELATASE"/>
    <property type="match status" value="1"/>
</dbReference>
<reference evidence="17 18" key="1">
    <citation type="submission" date="2016-10" db="EMBL/GenBank/DDBJ databases">
        <authorList>
            <person name="de Groot N.N."/>
        </authorList>
    </citation>
    <scope>NUCLEOTIDE SEQUENCE [LARGE SCALE GENOMIC DNA]</scope>
    <source>
        <strain evidence="17 18">CGMCC 4.2026</strain>
    </source>
</reference>
<dbReference type="GO" id="GO:0004325">
    <property type="term" value="F:ferrochelatase activity"/>
    <property type="evidence" value="ECO:0007669"/>
    <property type="project" value="UniProtKB-EC"/>
</dbReference>
<evidence type="ECO:0000256" key="14">
    <source>
        <dbReference type="SAM" id="MobiDB-lite"/>
    </source>
</evidence>
<protein>
    <recommendedName>
        <fullName evidence="10 13">Deferrochelatase</fullName>
        <ecNumber evidence="13">1.11.1.-</ecNumber>
    </recommendedName>
    <alternativeName>
        <fullName evidence="11 13">Peroxidase EfeB</fullName>
    </alternativeName>
</protein>
<evidence type="ECO:0000256" key="5">
    <source>
        <dbReference type="ARBA" id="ARBA00022729"/>
    </source>
</evidence>
<feature type="region of interest" description="Disordered" evidence="14">
    <location>
        <begin position="300"/>
        <end position="320"/>
    </location>
</feature>
<dbReference type="AlphaFoldDB" id="A0A1H8RNV0"/>
<accession>A0A1H8RNV0</accession>
<dbReference type="GO" id="GO:0030313">
    <property type="term" value="C:cell envelope"/>
    <property type="evidence" value="ECO:0007669"/>
    <property type="project" value="UniProtKB-SubCell"/>
</dbReference>
<proteinExistence type="inferred from homology"/>
<evidence type="ECO:0000259" key="15">
    <source>
        <dbReference type="Pfam" id="PF04261"/>
    </source>
</evidence>
<dbReference type="OrthoDB" id="9781066at2"/>
<dbReference type="EMBL" id="FODD01000036">
    <property type="protein sequence ID" value="SEO68036.1"/>
    <property type="molecule type" value="Genomic_DNA"/>
</dbReference>
<dbReference type="RefSeq" id="WP_069465557.1">
    <property type="nucleotide sequence ID" value="NZ_FODD01000036.1"/>
</dbReference>
<dbReference type="PROSITE" id="PS51404">
    <property type="entry name" value="DYP_PEROXIDASE"/>
    <property type="match status" value="1"/>
</dbReference>
<evidence type="ECO:0000256" key="12">
    <source>
        <dbReference type="ARBA" id="ARBA00048856"/>
    </source>
</evidence>
<organism evidence="17 18">
    <name type="scientific">Actinacidiphila rubida</name>
    <dbReference type="NCBI Taxonomy" id="310780"/>
    <lineage>
        <taxon>Bacteria</taxon>
        <taxon>Bacillati</taxon>
        <taxon>Actinomycetota</taxon>
        <taxon>Actinomycetes</taxon>
        <taxon>Kitasatosporales</taxon>
        <taxon>Streptomycetaceae</taxon>
        <taxon>Actinacidiphila</taxon>
    </lineage>
</organism>
<dbReference type="GO" id="GO:0005829">
    <property type="term" value="C:cytosol"/>
    <property type="evidence" value="ECO:0007669"/>
    <property type="project" value="TreeGrafter"/>
</dbReference>
<evidence type="ECO:0000259" key="16">
    <source>
        <dbReference type="Pfam" id="PF20628"/>
    </source>
</evidence>
<dbReference type="NCBIfam" id="TIGR01412">
    <property type="entry name" value="tat_substr_1"/>
    <property type="match status" value="1"/>
</dbReference>
<dbReference type="InterPro" id="IPR006311">
    <property type="entry name" value="TAT_signal"/>
</dbReference>
<gene>
    <name evidence="17" type="ORF">SAMN05216267_10363</name>
</gene>
<dbReference type="Pfam" id="PF20628">
    <property type="entry name" value="Dyp_perox_C"/>
    <property type="match status" value="1"/>
</dbReference>
<evidence type="ECO:0000256" key="4">
    <source>
        <dbReference type="ARBA" id="ARBA00022723"/>
    </source>
</evidence>
<dbReference type="EC" id="1.11.1.-" evidence="13"/>
<evidence type="ECO:0000256" key="6">
    <source>
        <dbReference type="ARBA" id="ARBA00023002"/>
    </source>
</evidence>
<evidence type="ECO:0000313" key="18">
    <source>
        <dbReference type="Proteomes" id="UP000181951"/>
    </source>
</evidence>
<dbReference type="Pfam" id="PF04261">
    <property type="entry name" value="Dyp_perox_N"/>
    <property type="match status" value="1"/>
</dbReference>
<evidence type="ECO:0000313" key="17">
    <source>
        <dbReference type="EMBL" id="SEO68036.1"/>
    </source>
</evidence>
<dbReference type="PANTHER" id="PTHR30521">
    <property type="entry name" value="DEFERROCHELATASE/PEROXIDASE"/>
    <property type="match status" value="1"/>
</dbReference>
<evidence type="ECO:0000256" key="2">
    <source>
        <dbReference type="ARBA" id="ARBA00022559"/>
    </source>
</evidence>
<keyword evidence="18" id="KW-1185">Reference proteome</keyword>
<comment type="function">
    <text evidence="13">Involved in the recovery of exogenous heme iron. Extracts iron from heme while preserving the protoporphyrin ring intact.</text>
</comment>
<dbReference type="InterPro" id="IPR048328">
    <property type="entry name" value="Dyp_perox_C"/>
</dbReference>
<keyword evidence="6 13" id="KW-0560">Oxidoreductase</keyword>
<dbReference type="STRING" id="310780.SAMN05216267_10363"/>
<dbReference type="InterPro" id="IPR011008">
    <property type="entry name" value="Dimeric_a/b-barrel"/>
</dbReference>
<dbReference type="Proteomes" id="UP000181951">
    <property type="component" value="Unassembled WGS sequence"/>
</dbReference>
<comment type="similarity">
    <text evidence="9 13">Belongs to the DyP-type peroxidase family.</text>
</comment>
<dbReference type="InterPro" id="IPR006313">
    <property type="entry name" value="EfeB/EfeN"/>
</dbReference>
<feature type="domain" description="Dyp-type peroxidase N-terminal" evidence="15">
    <location>
        <begin position="69"/>
        <end position="220"/>
    </location>
</feature>
<dbReference type="PROSITE" id="PS51318">
    <property type="entry name" value="TAT"/>
    <property type="match status" value="1"/>
</dbReference>
<keyword evidence="2 13" id="KW-0575">Peroxidase</keyword>
<dbReference type="InterPro" id="IPR048327">
    <property type="entry name" value="Dyp_perox_N"/>
</dbReference>
<sequence>MSDTPDAVGDLRRRGFLRGAALGVGTVGAVAGAGAAAAALTGGPAQAATPTPSATPGPAQDAQFHGAHQAGITRPAQQATAFLSFDVTAADRRELTELLHTLTERARFLTSGGTPKALGITGPPSDSGTLGPQVPGDALTATVGVGASLFDDRFGLKDRKPLRLSTMPAFADDDLDPSWCHGDLSLQLTAPHQDAVLHALRDIARHTRGGMQVRWRLDGFSSPPRPSGTPRNHLGFKDGIANPDVADPATADRLLWVSGGGEPAWTTGGSYQVVRLIRMLVEFWDRVSITEQERMFGRAKDTGAPLDGSKEFDTPKYPQDPMGDVIPLDSHIRMANPRTAQTDNSRLLRRGYNYDRGMDGNGNLDVGLIFVCYQQDLARQFETVQKRLAGEPLVDYVSPFGGGYFFALPGVRDRSDWLGRTLLS</sequence>
<feature type="domain" description="Dyp-type peroxidase C-terminal" evidence="16">
    <location>
        <begin position="229"/>
        <end position="411"/>
    </location>
</feature>
<evidence type="ECO:0000256" key="13">
    <source>
        <dbReference type="RuleBase" id="RU365017"/>
    </source>
</evidence>
<evidence type="ECO:0000256" key="10">
    <source>
        <dbReference type="ARBA" id="ARBA00033771"/>
    </source>
</evidence>
<keyword evidence="3 13" id="KW-0349">Heme</keyword>
<keyword evidence="7 13" id="KW-0408">Iron</keyword>
<evidence type="ECO:0000256" key="7">
    <source>
        <dbReference type="ARBA" id="ARBA00023004"/>
    </source>
</evidence>
<name>A0A1H8RNV0_9ACTN</name>
<keyword evidence="5" id="KW-0732">Signal</keyword>
<dbReference type="SUPFAM" id="SSF54909">
    <property type="entry name" value="Dimeric alpha+beta barrel"/>
    <property type="match status" value="1"/>
</dbReference>
<evidence type="ECO:0000256" key="11">
    <source>
        <dbReference type="ARBA" id="ARBA00033775"/>
    </source>
</evidence>
<feature type="region of interest" description="Disordered" evidence="14">
    <location>
        <begin position="43"/>
        <end position="69"/>
    </location>
</feature>
<evidence type="ECO:0000256" key="9">
    <source>
        <dbReference type="ARBA" id="ARBA00025737"/>
    </source>
</evidence>
<feature type="compositionally biased region" description="Low complexity" evidence="14">
    <location>
        <begin position="43"/>
        <end position="59"/>
    </location>
</feature>
<dbReference type="GO" id="GO:0046872">
    <property type="term" value="F:metal ion binding"/>
    <property type="evidence" value="ECO:0007669"/>
    <property type="project" value="UniProtKB-KW"/>
</dbReference>
<dbReference type="GO" id="GO:0004601">
    <property type="term" value="F:peroxidase activity"/>
    <property type="evidence" value="ECO:0007669"/>
    <property type="project" value="UniProtKB-KW"/>
</dbReference>
<keyword evidence="4 13" id="KW-0479">Metal-binding</keyword>
<dbReference type="NCBIfam" id="TIGR01413">
    <property type="entry name" value="Dyp_perox_fam"/>
    <property type="match status" value="1"/>
</dbReference>
<comment type="cofactor">
    <cofactor evidence="13">
        <name>heme b</name>
        <dbReference type="ChEBI" id="CHEBI:60344"/>
    </cofactor>
    <text evidence="13">Binds 1 heme b (iron(II)-protoporphyrin IX) group non-covalently per subunit.</text>
</comment>
<evidence type="ECO:0000256" key="8">
    <source>
        <dbReference type="ARBA" id="ARBA00023239"/>
    </source>
</evidence>
<comment type="catalytic activity">
    <reaction evidence="12">
        <text>heme b + 2 H(+) = protoporphyrin IX + Fe(2+)</text>
        <dbReference type="Rhea" id="RHEA:22584"/>
        <dbReference type="ChEBI" id="CHEBI:15378"/>
        <dbReference type="ChEBI" id="CHEBI:29033"/>
        <dbReference type="ChEBI" id="CHEBI:57306"/>
        <dbReference type="ChEBI" id="CHEBI:60344"/>
        <dbReference type="EC" id="4.98.1.1"/>
    </reaction>
    <physiologicalReaction direction="left-to-right" evidence="12">
        <dbReference type="Rhea" id="RHEA:22585"/>
    </physiologicalReaction>
</comment>
<evidence type="ECO:0000256" key="1">
    <source>
        <dbReference type="ARBA" id="ARBA00004196"/>
    </source>
</evidence>
<keyword evidence="8" id="KW-0456">Lyase</keyword>
<dbReference type="GO" id="GO:0033212">
    <property type="term" value="P:iron import into cell"/>
    <property type="evidence" value="ECO:0007669"/>
    <property type="project" value="InterPro"/>
</dbReference>
<evidence type="ECO:0000256" key="3">
    <source>
        <dbReference type="ARBA" id="ARBA00022617"/>
    </source>
</evidence>
<dbReference type="GO" id="GO:0020037">
    <property type="term" value="F:heme binding"/>
    <property type="evidence" value="ECO:0007669"/>
    <property type="project" value="InterPro"/>
</dbReference>
<comment type="subcellular location">
    <subcellularLocation>
        <location evidence="1">Cell envelope</location>
    </subcellularLocation>
</comment>
<dbReference type="InterPro" id="IPR006314">
    <property type="entry name" value="Dyp_peroxidase"/>
</dbReference>